<dbReference type="AlphaFoldDB" id="A0A553N5C3"/>
<organism evidence="2 3">
    <name type="scientific">Danionella cerebrum</name>
    <dbReference type="NCBI Taxonomy" id="2873325"/>
    <lineage>
        <taxon>Eukaryota</taxon>
        <taxon>Metazoa</taxon>
        <taxon>Chordata</taxon>
        <taxon>Craniata</taxon>
        <taxon>Vertebrata</taxon>
        <taxon>Euteleostomi</taxon>
        <taxon>Actinopterygii</taxon>
        <taxon>Neopterygii</taxon>
        <taxon>Teleostei</taxon>
        <taxon>Ostariophysi</taxon>
        <taxon>Cypriniformes</taxon>
        <taxon>Danionidae</taxon>
        <taxon>Danioninae</taxon>
        <taxon>Danionella</taxon>
    </lineage>
</organism>
<feature type="region of interest" description="Disordered" evidence="1">
    <location>
        <begin position="1"/>
        <end position="20"/>
    </location>
</feature>
<feature type="compositionally biased region" description="Basic and acidic residues" evidence="1">
    <location>
        <begin position="172"/>
        <end position="184"/>
    </location>
</feature>
<evidence type="ECO:0000256" key="1">
    <source>
        <dbReference type="SAM" id="MobiDB-lite"/>
    </source>
</evidence>
<protein>
    <submittedName>
        <fullName evidence="2">Uncharacterized protein</fullName>
    </submittedName>
</protein>
<feature type="region of interest" description="Disordered" evidence="1">
    <location>
        <begin position="163"/>
        <end position="261"/>
    </location>
</feature>
<dbReference type="Proteomes" id="UP000316079">
    <property type="component" value="Unassembled WGS sequence"/>
</dbReference>
<accession>A0A553N5C3</accession>
<feature type="region of interest" description="Disordered" evidence="1">
    <location>
        <begin position="102"/>
        <end position="138"/>
    </location>
</feature>
<keyword evidence="3" id="KW-1185">Reference proteome</keyword>
<proteinExistence type="predicted"/>
<evidence type="ECO:0000313" key="2">
    <source>
        <dbReference type="EMBL" id="TRY60640.1"/>
    </source>
</evidence>
<feature type="region of interest" description="Disordered" evidence="1">
    <location>
        <begin position="41"/>
        <end position="63"/>
    </location>
</feature>
<reference evidence="2 3" key="1">
    <citation type="journal article" date="2019" name="Sci. Data">
        <title>Hybrid genome assembly and annotation of Danionella translucida.</title>
        <authorList>
            <person name="Kadobianskyi M."/>
            <person name="Schulze L."/>
            <person name="Schuelke M."/>
            <person name="Judkewitz B."/>
        </authorList>
    </citation>
    <scope>NUCLEOTIDE SEQUENCE [LARGE SCALE GENOMIC DNA]</scope>
    <source>
        <strain evidence="2 3">Bolton</strain>
    </source>
</reference>
<feature type="compositionally biased region" description="Basic and acidic residues" evidence="1">
    <location>
        <begin position="116"/>
        <end position="128"/>
    </location>
</feature>
<feature type="compositionally biased region" description="Basic and acidic residues" evidence="1">
    <location>
        <begin position="227"/>
        <end position="241"/>
    </location>
</feature>
<name>A0A553N5C3_9TELE</name>
<dbReference type="STRING" id="623744.A0A553N5C3"/>
<sequence>MDDVLWQDRGTASGMEQGSEGLQWHDYVPMNPEYHVDLGFRQGESQPPSPVPPPTHTHTRAHTHTRVHMASTVHTQMLFGMRNYPGNPCFISPVLHLHTTSNRNNQQLRVVGGSYGERERERERESKSGGDISSKSPEAIPSLHQQCTLDVSVFSSLVPGLALQDHNQQQQMRERERESDRASAEKPSVGSRGEFEKERGTEKEGNGSSCDPMITGQLSKPLLPLRGEMDACELRDEERAGSPDSELHDEEPLLLSADTDSEEKMYEHHVLVVH</sequence>
<comment type="caution">
    <text evidence="2">The sequence shown here is derived from an EMBL/GenBank/DDBJ whole genome shotgun (WGS) entry which is preliminary data.</text>
</comment>
<evidence type="ECO:0000313" key="3">
    <source>
        <dbReference type="Proteomes" id="UP000316079"/>
    </source>
</evidence>
<feature type="compositionally biased region" description="Basic and acidic residues" evidence="1">
    <location>
        <begin position="193"/>
        <end position="205"/>
    </location>
</feature>
<gene>
    <name evidence="2" type="ORF">DNTS_014826</name>
</gene>
<dbReference type="OrthoDB" id="10066259at2759"/>
<dbReference type="EMBL" id="SRMA01027040">
    <property type="protein sequence ID" value="TRY60640.1"/>
    <property type="molecule type" value="Genomic_DNA"/>
</dbReference>